<organism evidence="2 3">
    <name type="scientific">Paraflavitalea soli</name>
    <dbReference type="NCBI Taxonomy" id="2315862"/>
    <lineage>
        <taxon>Bacteria</taxon>
        <taxon>Pseudomonadati</taxon>
        <taxon>Bacteroidota</taxon>
        <taxon>Chitinophagia</taxon>
        <taxon>Chitinophagales</taxon>
        <taxon>Chitinophagaceae</taxon>
        <taxon>Paraflavitalea</taxon>
    </lineage>
</organism>
<sequence>MIHPRDNGLFAYLQWKHDSRIAQHVLVKKYKKGAYIYAPPTRMNYICEIVSGAVKLGCFSDKEDVIHELLEPGEFFGNFRYLPGKPFAEHSRTIVASEVRLYEIDFFKDIVNRDPVTSDWFMATITSRWCKTECRLQEITSFEPRQRIRRLYQQLSRPVVDAYQQVYQLNELITFKEMADLTGTTRQLVAQELKTYSLNA</sequence>
<dbReference type="AlphaFoldDB" id="A0A3B7MW39"/>
<dbReference type="Gene3D" id="2.60.120.10">
    <property type="entry name" value="Jelly Rolls"/>
    <property type="match status" value="1"/>
</dbReference>
<dbReference type="InterPro" id="IPR014710">
    <property type="entry name" value="RmlC-like_jellyroll"/>
</dbReference>
<name>A0A3B7MW39_9BACT</name>
<proteinExistence type="predicted"/>
<dbReference type="RefSeq" id="WP_119053526.1">
    <property type="nucleotide sequence ID" value="NZ_CP032157.1"/>
</dbReference>
<dbReference type="EMBL" id="CP032157">
    <property type="protein sequence ID" value="AXY77653.1"/>
    <property type="molecule type" value="Genomic_DNA"/>
</dbReference>
<dbReference type="KEGG" id="pseg:D3H65_28345"/>
<dbReference type="OrthoDB" id="667966at2"/>
<dbReference type="SUPFAM" id="SSF51206">
    <property type="entry name" value="cAMP-binding domain-like"/>
    <property type="match status" value="1"/>
</dbReference>
<dbReference type="InterPro" id="IPR000595">
    <property type="entry name" value="cNMP-bd_dom"/>
</dbReference>
<dbReference type="CDD" id="cd00038">
    <property type="entry name" value="CAP_ED"/>
    <property type="match status" value="1"/>
</dbReference>
<protein>
    <submittedName>
        <fullName evidence="2">Crp/Fnr family transcriptional regulator</fullName>
    </submittedName>
</protein>
<dbReference type="PROSITE" id="PS50042">
    <property type="entry name" value="CNMP_BINDING_3"/>
    <property type="match status" value="1"/>
</dbReference>
<evidence type="ECO:0000313" key="2">
    <source>
        <dbReference type="EMBL" id="AXY77653.1"/>
    </source>
</evidence>
<dbReference type="Proteomes" id="UP000263900">
    <property type="component" value="Chromosome"/>
</dbReference>
<keyword evidence="3" id="KW-1185">Reference proteome</keyword>
<gene>
    <name evidence="2" type="ORF">D3H65_28345</name>
</gene>
<evidence type="ECO:0000259" key="1">
    <source>
        <dbReference type="PROSITE" id="PS50042"/>
    </source>
</evidence>
<dbReference type="Pfam" id="PF00027">
    <property type="entry name" value="cNMP_binding"/>
    <property type="match status" value="1"/>
</dbReference>
<accession>A0A3B7MW39</accession>
<feature type="domain" description="Cyclic nucleotide-binding" evidence="1">
    <location>
        <begin position="9"/>
        <end position="105"/>
    </location>
</feature>
<dbReference type="InterPro" id="IPR018490">
    <property type="entry name" value="cNMP-bd_dom_sf"/>
</dbReference>
<reference evidence="2 3" key="1">
    <citation type="submission" date="2018-09" db="EMBL/GenBank/DDBJ databases">
        <title>Genome sequencing of strain 6GH32-13.</title>
        <authorList>
            <person name="Weon H.-Y."/>
            <person name="Heo J."/>
            <person name="Kwon S.-W."/>
        </authorList>
    </citation>
    <scope>NUCLEOTIDE SEQUENCE [LARGE SCALE GENOMIC DNA]</scope>
    <source>
        <strain evidence="2 3">5GH32-13</strain>
    </source>
</reference>
<evidence type="ECO:0000313" key="3">
    <source>
        <dbReference type="Proteomes" id="UP000263900"/>
    </source>
</evidence>